<dbReference type="Gene3D" id="3.40.630.190">
    <property type="entry name" value="LCP protein"/>
    <property type="match status" value="1"/>
</dbReference>
<organism evidence="3 4">
    <name type="scientific">Lacticaseibacillus pabuli</name>
    <dbReference type="NCBI Taxonomy" id="3025672"/>
    <lineage>
        <taxon>Bacteria</taxon>
        <taxon>Bacillati</taxon>
        <taxon>Bacillota</taxon>
        <taxon>Bacilli</taxon>
        <taxon>Lactobacillales</taxon>
        <taxon>Lactobacillaceae</taxon>
        <taxon>Lacticaseibacillus</taxon>
    </lineage>
</organism>
<dbReference type="InterPro" id="IPR004474">
    <property type="entry name" value="LytR_CpsA_psr"/>
</dbReference>
<feature type="domain" description="Cell envelope-related transcriptional attenuator" evidence="2">
    <location>
        <begin position="94"/>
        <end position="241"/>
    </location>
</feature>
<gene>
    <name evidence="3" type="ORF">PQ472_11640</name>
</gene>
<reference evidence="3 4" key="1">
    <citation type="submission" date="2023-02" db="EMBL/GenBank/DDBJ databases">
        <title>Genome sequence of Lacticaseibacillus sp. KACC 23028.</title>
        <authorList>
            <person name="Kim S."/>
            <person name="Heo J."/>
            <person name="Kwon S.-W."/>
        </authorList>
    </citation>
    <scope>NUCLEOTIDE SEQUENCE [LARGE SCALE GENOMIC DNA]</scope>
    <source>
        <strain evidence="3 4">KACC 23028</strain>
    </source>
</reference>
<dbReference type="RefSeq" id="WP_274260046.1">
    <property type="nucleotide sequence ID" value="NZ_CP117884.1"/>
</dbReference>
<keyword evidence="4" id="KW-1185">Reference proteome</keyword>
<dbReference type="Proteomes" id="UP001220377">
    <property type="component" value="Chromosome"/>
</dbReference>
<name>A0ABY7WQR1_9LACO</name>
<protein>
    <submittedName>
        <fullName evidence="3">LCP family protein</fullName>
    </submittedName>
</protein>
<comment type="similarity">
    <text evidence="1">Belongs to the LytR/CpsA/Psr (LCP) family.</text>
</comment>
<dbReference type="EMBL" id="CP117884">
    <property type="protein sequence ID" value="WDF82528.1"/>
    <property type="molecule type" value="Genomic_DNA"/>
</dbReference>
<evidence type="ECO:0000313" key="3">
    <source>
        <dbReference type="EMBL" id="WDF82528.1"/>
    </source>
</evidence>
<evidence type="ECO:0000313" key="4">
    <source>
        <dbReference type="Proteomes" id="UP001220377"/>
    </source>
</evidence>
<accession>A0ABY7WQR1</accession>
<dbReference type="PANTHER" id="PTHR33392">
    <property type="entry name" value="POLYISOPRENYL-TEICHOIC ACID--PEPTIDOGLYCAN TEICHOIC ACID TRANSFERASE TAGU"/>
    <property type="match status" value="1"/>
</dbReference>
<sequence length="361" mass="40279">MKRNRRLRRPERLITTHRVTRLLLLALTALLFMVGAYGFKMYADTKNAFDNSFVQLGGRKSAETDKKVQATKPISILLLGTDTGALGRKEQMANSDTIMLVTINPKKHRTTLLSIPRDTMAQIQDGKKNDIAKINSAFMVGGSTTAAKTVEKLLNFKLDYYVTLNMGGLSKIVDAVGGVDVDVPFSWSDPSHDGGTFKKGKAHLNGTQALQFARMRYKDPKGDYGRQLRQQQVITAIVKSVLSAKTLTSYRKVLDSLHGNLQMNMDFDDLVSIANGYRDSAKTIRQKQLKETGAWIGDASYQIPSTEELQKASDMVRSELGESSETLDNENVRQNLQNSNFDWDSGNNPRYYIYNADSSSK</sequence>
<evidence type="ECO:0000259" key="2">
    <source>
        <dbReference type="Pfam" id="PF03816"/>
    </source>
</evidence>
<dbReference type="Pfam" id="PF03816">
    <property type="entry name" value="LytR_cpsA_psr"/>
    <property type="match status" value="1"/>
</dbReference>
<evidence type="ECO:0000256" key="1">
    <source>
        <dbReference type="ARBA" id="ARBA00006068"/>
    </source>
</evidence>
<dbReference type="InterPro" id="IPR050922">
    <property type="entry name" value="LytR/CpsA/Psr_CW_biosynth"/>
</dbReference>
<proteinExistence type="inferred from homology"/>
<dbReference type="PANTHER" id="PTHR33392:SF6">
    <property type="entry name" value="POLYISOPRENYL-TEICHOIC ACID--PEPTIDOGLYCAN TEICHOIC ACID TRANSFERASE TAGU"/>
    <property type="match status" value="1"/>
</dbReference>
<dbReference type="NCBIfam" id="TIGR00350">
    <property type="entry name" value="lytR_cpsA_psr"/>
    <property type="match status" value="1"/>
</dbReference>